<keyword evidence="1" id="KW-0547">Nucleotide-binding</keyword>
<dbReference type="GO" id="GO:0003676">
    <property type="term" value="F:nucleic acid binding"/>
    <property type="evidence" value="ECO:0007669"/>
    <property type="project" value="InterPro"/>
</dbReference>
<dbReference type="Proteomes" id="UP000245845">
    <property type="component" value="Unassembled WGS sequence"/>
</dbReference>
<proteinExistence type="predicted"/>
<evidence type="ECO:0000259" key="3">
    <source>
        <dbReference type="PROSITE" id="PS51192"/>
    </source>
</evidence>
<feature type="domain" description="Helicase C-terminal" evidence="4">
    <location>
        <begin position="270"/>
        <end position="450"/>
    </location>
</feature>
<dbReference type="SMART" id="SM00487">
    <property type="entry name" value="DEXDc"/>
    <property type="match status" value="1"/>
</dbReference>
<dbReference type="PANTHER" id="PTHR47957">
    <property type="entry name" value="ATP-DEPENDENT HELICASE HRQ1"/>
    <property type="match status" value="1"/>
</dbReference>
<accession>A0A2Y9B8Q7</accession>
<evidence type="ECO:0000259" key="4">
    <source>
        <dbReference type="PROSITE" id="PS51194"/>
    </source>
</evidence>
<dbReference type="PROSITE" id="PS51192">
    <property type="entry name" value="HELICASE_ATP_BIND_1"/>
    <property type="match status" value="1"/>
</dbReference>
<evidence type="ECO:0000256" key="1">
    <source>
        <dbReference type="ARBA" id="ARBA00022741"/>
    </source>
</evidence>
<dbReference type="CDD" id="cd17923">
    <property type="entry name" value="DEXHc_Hrq1-like"/>
    <property type="match status" value="1"/>
</dbReference>
<name>A0A2Y9B8Q7_9FIRM</name>
<dbReference type="Pfam" id="PF00270">
    <property type="entry name" value="DEAD"/>
    <property type="match status" value="1"/>
</dbReference>
<feature type="domain" description="Helicase ATP-binding" evidence="3">
    <location>
        <begin position="51"/>
        <end position="234"/>
    </location>
</feature>
<gene>
    <name evidence="5" type="ORF">A8806_101688</name>
</gene>
<dbReference type="InterPro" id="IPR018973">
    <property type="entry name" value="MZB"/>
</dbReference>
<dbReference type="AlphaFoldDB" id="A0A2Y9B8Q7"/>
<dbReference type="InterPro" id="IPR001650">
    <property type="entry name" value="Helicase_C-like"/>
</dbReference>
<dbReference type="Pfam" id="PF00271">
    <property type="entry name" value="Helicase_C"/>
    <property type="match status" value="1"/>
</dbReference>
<keyword evidence="5" id="KW-0347">Helicase</keyword>
<dbReference type="SUPFAM" id="SSF52540">
    <property type="entry name" value="P-loop containing nucleoside triphosphate hydrolases"/>
    <property type="match status" value="1"/>
</dbReference>
<dbReference type="Gene3D" id="3.40.50.300">
    <property type="entry name" value="P-loop containing nucleotide triphosphate hydrolases"/>
    <property type="match status" value="2"/>
</dbReference>
<keyword evidence="2" id="KW-0067">ATP-binding</keyword>
<keyword evidence="6" id="KW-1185">Reference proteome</keyword>
<dbReference type="GO" id="GO:0043138">
    <property type="term" value="F:3'-5' DNA helicase activity"/>
    <property type="evidence" value="ECO:0007669"/>
    <property type="project" value="TreeGrafter"/>
</dbReference>
<keyword evidence="5" id="KW-0378">Hydrolase</keyword>
<dbReference type="SMART" id="SM00490">
    <property type="entry name" value="HELICc"/>
    <property type="match status" value="1"/>
</dbReference>
<protein>
    <submittedName>
        <fullName evidence="5">DEAD/DEAH box helicase domain-containing protein</fullName>
    </submittedName>
</protein>
<dbReference type="PROSITE" id="PS51194">
    <property type="entry name" value="HELICASE_CTER"/>
    <property type="match status" value="1"/>
</dbReference>
<evidence type="ECO:0000313" key="5">
    <source>
        <dbReference type="EMBL" id="PWJ32400.1"/>
    </source>
</evidence>
<dbReference type="CDD" id="cd18797">
    <property type="entry name" value="SF2_C_Hrq"/>
    <property type="match status" value="1"/>
</dbReference>
<sequence length="887" mass="100176">MEIQDLIIHRERLARRGAEYAAFPAGLQKEIKSFLGQSKIEKLYSHQAEMFEAALRKENVVITTSTASGKTLSFLLPVLQSVLDDPLTRAVFVYPTKALAADQFRALKPWLEYFGEGRVSAGVYDGDTPPRERSRIRKSANIILTNPEMLNGAFLPNHSKYGFDFIFTNLRYVVIDELHSYRGAFGSHLANIFRRLKRVCSYYGSSPQFLCSSATIANPTELAENICGGKFTLISRDGSPCPEKEYRIIQPPVIKGSNDKVYGRYSSTAVATDLLPRLVEENHHFIAFARSRKSVEIILKESRDKLDSAGFLSQGDSRKIAGYRGGYTPLERKEIERKMISGELSGLVSTNALELGIDIGNLDTTVIVGYPGTRASFWQQTGRAGRGQDACVNYLILENQPFDQYIAIDPDWLFCQESENAIVDRDNLLIQLSHIRAAAAEMPLTMDDIALFPALGEVIPVLLKAEELKSLGGKFAWSGPAFPAGDYSLRNMDQTRFKLILEKEEREITEMDESQAYHEIYPGAVYMHEGTSYEVLSLDLKSRTARCIPFDGNFYTVPAGTKETRVLQVFQEEPYGRTHIRFGDINVNELVSMFKKLQFHNHQNLGYVSLTVPLQKDYDTESTWLEIPENVVYVFRRLLQRNQSGELVRNNHFDGLSNAIRNAAMMVTMAARDDIDVVVSGNALIPDDRDEAVVYMFIYDKYVGGLGYSEKIYDLIPKILENAVHMVKNCPCEDGCPACVGDYTLDKKLVLWGLTNLLEKTAAPESVKMVEETEKPAVQKQFSFFSLPENWEEFCDCVEKNGEAGGAFLKTVQRVDIKGHCLTITVGNTFNEMWIKEPENRKSIENILRYHAVCPADMRLEVAAQIDEDREKKTKARLERRFEDIVL</sequence>
<evidence type="ECO:0000313" key="6">
    <source>
        <dbReference type="Proteomes" id="UP000245845"/>
    </source>
</evidence>
<evidence type="ECO:0000256" key="2">
    <source>
        <dbReference type="ARBA" id="ARBA00022840"/>
    </source>
</evidence>
<organism evidence="5 6">
    <name type="scientific">Faecalicatena orotica</name>
    <dbReference type="NCBI Taxonomy" id="1544"/>
    <lineage>
        <taxon>Bacteria</taxon>
        <taxon>Bacillati</taxon>
        <taxon>Bacillota</taxon>
        <taxon>Clostridia</taxon>
        <taxon>Lachnospirales</taxon>
        <taxon>Lachnospiraceae</taxon>
        <taxon>Faecalicatena</taxon>
    </lineage>
</organism>
<dbReference type="Pfam" id="PF09369">
    <property type="entry name" value="MZB"/>
    <property type="match status" value="1"/>
</dbReference>
<dbReference type="RefSeq" id="WP_109729734.1">
    <property type="nucleotide sequence ID" value="NZ_BAAACK010000007.1"/>
</dbReference>
<dbReference type="OrthoDB" id="9774462at2"/>
<dbReference type="InterPro" id="IPR011545">
    <property type="entry name" value="DEAD/DEAH_box_helicase_dom"/>
</dbReference>
<dbReference type="EMBL" id="QGDL01000001">
    <property type="protein sequence ID" value="PWJ32400.1"/>
    <property type="molecule type" value="Genomic_DNA"/>
</dbReference>
<dbReference type="InterPro" id="IPR014001">
    <property type="entry name" value="Helicase_ATP-bd"/>
</dbReference>
<dbReference type="GO" id="GO:0005524">
    <property type="term" value="F:ATP binding"/>
    <property type="evidence" value="ECO:0007669"/>
    <property type="project" value="UniProtKB-KW"/>
</dbReference>
<dbReference type="PANTHER" id="PTHR47957:SF3">
    <property type="entry name" value="ATP-DEPENDENT HELICASE HRQ1"/>
    <property type="match status" value="1"/>
</dbReference>
<comment type="caution">
    <text evidence="5">The sequence shown here is derived from an EMBL/GenBank/DDBJ whole genome shotgun (WGS) entry which is preliminary data.</text>
</comment>
<dbReference type="GO" id="GO:0036297">
    <property type="term" value="P:interstrand cross-link repair"/>
    <property type="evidence" value="ECO:0007669"/>
    <property type="project" value="TreeGrafter"/>
</dbReference>
<reference evidence="5 6" key="1">
    <citation type="submission" date="2018-05" db="EMBL/GenBank/DDBJ databases">
        <title>The Hungate 1000. A catalogue of reference genomes from the rumen microbiome.</title>
        <authorList>
            <person name="Kelly W."/>
        </authorList>
    </citation>
    <scope>NUCLEOTIDE SEQUENCE [LARGE SCALE GENOMIC DNA]</scope>
    <source>
        <strain evidence="5 6">NLAE-zl-C242</strain>
    </source>
</reference>
<dbReference type="GO" id="GO:0006289">
    <property type="term" value="P:nucleotide-excision repair"/>
    <property type="evidence" value="ECO:0007669"/>
    <property type="project" value="TreeGrafter"/>
</dbReference>
<dbReference type="InterPro" id="IPR027417">
    <property type="entry name" value="P-loop_NTPase"/>
</dbReference>